<reference evidence="1 2" key="1">
    <citation type="journal article" date="2020" name="Mol. Biol. Evol.">
        <title>Distinct Expression and Methylation Patterns for Genes with Different Fates following a Single Whole-Genome Duplication in Flowering Plants.</title>
        <authorList>
            <person name="Shi T."/>
            <person name="Rahmani R.S."/>
            <person name="Gugger P.F."/>
            <person name="Wang M."/>
            <person name="Li H."/>
            <person name="Zhang Y."/>
            <person name="Li Z."/>
            <person name="Wang Q."/>
            <person name="Van de Peer Y."/>
            <person name="Marchal K."/>
            <person name="Chen J."/>
        </authorList>
    </citation>
    <scope>NUCLEOTIDE SEQUENCE [LARGE SCALE GENOMIC DNA]</scope>
    <source>
        <tissue evidence="1">Leaf</tissue>
    </source>
</reference>
<dbReference type="Proteomes" id="UP000607653">
    <property type="component" value="Unassembled WGS sequence"/>
</dbReference>
<accession>A0A822XUC6</accession>
<protein>
    <submittedName>
        <fullName evidence="1">Uncharacterized protein</fullName>
    </submittedName>
</protein>
<dbReference type="AlphaFoldDB" id="A0A822XUC6"/>
<gene>
    <name evidence="1" type="ORF">HUJ06_023969</name>
</gene>
<evidence type="ECO:0000313" key="2">
    <source>
        <dbReference type="Proteomes" id="UP000607653"/>
    </source>
</evidence>
<name>A0A822XUC6_NELNU</name>
<comment type="caution">
    <text evidence="1">The sequence shown here is derived from an EMBL/GenBank/DDBJ whole genome shotgun (WGS) entry which is preliminary data.</text>
</comment>
<keyword evidence="2" id="KW-1185">Reference proteome</keyword>
<organism evidence="1 2">
    <name type="scientific">Nelumbo nucifera</name>
    <name type="common">Sacred lotus</name>
    <dbReference type="NCBI Taxonomy" id="4432"/>
    <lineage>
        <taxon>Eukaryota</taxon>
        <taxon>Viridiplantae</taxon>
        <taxon>Streptophyta</taxon>
        <taxon>Embryophyta</taxon>
        <taxon>Tracheophyta</taxon>
        <taxon>Spermatophyta</taxon>
        <taxon>Magnoliopsida</taxon>
        <taxon>Proteales</taxon>
        <taxon>Nelumbonaceae</taxon>
        <taxon>Nelumbo</taxon>
    </lineage>
</organism>
<sequence>MSNSSSSYSLPPLLLIFSFYSLISIDCCDQAGADCYDETIAGRFLSIYFASLLCFSLEVAGLSGVHHHVWNDVLAMYGERRWGRVRMREEVQKCGFNHS</sequence>
<evidence type="ECO:0000313" key="1">
    <source>
        <dbReference type="EMBL" id="DAD22506.1"/>
    </source>
</evidence>
<dbReference type="EMBL" id="DUZY01000001">
    <property type="protein sequence ID" value="DAD22506.1"/>
    <property type="molecule type" value="Genomic_DNA"/>
</dbReference>
<proteinExistence type="predicted"/>